<feature type="signal peptide" evidence="1">
    <location>
        <begin position="1"/>
        <end position="21"/>
    </location>
</feature>
<reference evidence="3" key="1">
    <citation type="submission" date="2022-11" db="UniProtKB">
        <authorList>
            <consortium name="WormBaseParasite"/>
        </authorList>
    </citation>
    <scope>IDENTIFICATION</scope>
</reference>
<evidence type="ECO:0000313" key="3">
    <source>
        <dbReference type="WBParaSite" id="jg9941"/>
    </source>
</evidence>
<name>A0A915EWE1_9BILA</name>
<protein>
    <submittedName>
        <fullName evidence="3">Saposin B-type domain-containing protein</fullName>
    </submittedName>
</protein>
<keyword evidence="1" id="KW-0732">Signal</keyword>
<keyword evidence="2" id="KW-1185">Reference proteome</keyword>
<organism evidence="2 3">
    <name type="scientific">Ditylenchus dipsaci</name>
    <dbReference type="NCBI Taxonomy" id="166011"/>
    <lineage>
        <taxon>Eukaryota</taxon>
        <taxon>Metazoa</taxon>
        <taxon>Ecdysozoa</taxon>
        <taxon>Nematoda</taxon>
        <taxon>Chromadorea</taxon>
        <taxon>Rhabditida</taxon>
        <taxon>Tylenchina</taxon>
        <taxon>Tylenchomorpha</taxon>
        <taxon>Sphaerularioidea</taxon>
        <taxon>Anguinidae</taxon>
        <taxon>Anguininae</taxon>
        <taxon>Ditylenchus</taxon>
    </lineage>
</organism>
<sequence>MFFFAIALTLVFFCSVPQVQAGEVNQTSEVNENTIAKPTDCQSCMLLLIKLANQYQNKTESKGNVDAGQFISSALEKECYKFKFASPVVSCFAILQEINLKNIANQNSMANPTDLDAKFAICSNAVNGCPAKLNKAELYANVTEDRFFKEIFGTGIYLAKIVVGMVA</sequence>
<accession>A0A915EWE1</accession>
<evidence type="ECO:0000256" key="1">
    <source>
        <dbReference type="SAM" id="SignalP"/>
    </source>
</evidence>
<feature type="chain" id="PRO_5037804583" evidence="1">
    <location>
        <begin position="22"/>
        <end position="167"/>
    </location>
</feature>
<dbReference type="WBParaSite" id="jg9941">
    <property type="protein sequence ID" value="jg9941"/>
    <property type="gene ID" value="jg9941"/>
</dbReference>
<proteinExistence type="predicted"/>
<dbReference type="Proteomes" id="UP000887574">
    <property type="component" value="Unplaced"/>
</dbReference>
<evidence type="ECO:0000313" key="2">
    <source>
        <dbReference type="Proteomes" id="UP000887574"/>
    </source>
</evidence>
<dbReference type="AlphaFoldDB" id="A0A915EWE1"/>